<feature type="transmembrane region" description="Helical" evidence="5">
    <location>
        <begin position="158"/>
        <end position="176"/>
    </location>
</feature>
<feature type="domain" description="EamA" evidence="6">
    <location>
        <begin position="14"/>
        <end position="143"/>
    </location>
</feature>
<dbReference type="SUPFAM" id="SSF103481">
    <property type="entry name" value="Multidrug resistance efflux transporter EmrE"/>
    <property type="match status" value="2"/>
</dbReference>
<evidence type="ECO:0000256" key="1">
    <source>
        <dbReference type="ARBA" id="ARBA00004141"/>
    </source>
</evidence>
<evidence type="ECO:0000259" key="6">
    <source>
        <dbReference type="Pfam" id="PF00892"/>
    </source>
</evidence>
<feature type="transmembrane region" description="Helical" evidence="5">
    <location>
        <begin position="130"/>
        <end position="146"/>
    </location>
</feature>
<protein>
    <submittedName>
        <fullName evidence="7">DMT family transporter</fullName>
    </submittedName>
</protein>
<dbReference type="EMBL" id="VINQ01000001">
    <property type="protein sequence ID" value="KAA0920959.1"/>
    <property type="molecule type" value="Genomic_DNA"/>
</dbReference>
<feature type="domain" description="EamA" evidence="6">
    <location>
        <begin position="158"/>
        <end position="290"/>
    </location>
</feature>
<feature type="transmembrane region" description="Helical" evidence="5">
    <location>
        <begin position="183"/>
        <end position="206"/>
    </location>
</feature>
<feature type="transmembrane region" description="Helical" evidence="5">
    <location>
        <begin position="39"/>
        <end position="59"/>
    </location>
</feature>
<comment type="subcellular location">
    <subcellularLocation>
        <location evidence="1">Membrane</location>
        <topology evidence="1">Multi-pass membrane protein</topology>
    </subcellularLocation>
</comment>
<sequence>MAPQKTLTPLAWALLISLGLIWGVIFPAAKIALNEVGAITIVANRTFWAALMLWGFVLIRRIPVPGNPRVLLGFAVMGVLNNVLPFSLIFWAQQHIEAGLASILNGSTAIFGVLVAAIFLADERLSARKILGIGTGFLGVATVIGLEHLKEFDLRSAGQLAVLGATLCYALAGVWARKTLTGVAPSVASAGMLSAAALVAVPVAWVVEGPPTLDLSPVTFAVLAYIAIPGTGLAYLLYYRVLGLAGSGNLMLVTLIVPPVAIVISTLGLGETLSVNAILGFAMIAFGLAILDGRILRRLAIRV</sequence>
<comment type="caution">
    <text evidence="7">The sequence shown here is derived from an EMBL/GenBank/DDBJ whole genome shotgun (WGS) entry which is preliminary data.</text>
</comment>
<dbReference type="RefSeq" id="WP_111362019.1">
    <property type="nucleotide sequence ID" value="NZ_VINQ01000001.1"/>
</dbReference>
<feature type="transmembrane region" description="Helical" evidence="5">
    <location>
        <begin position="71"/>
        <end position="92"/>
    </location>
</feature>
<reference evidence="7 8" key="1">
    <citation type="submission" date="2019-07" db="EMBL/GenBank/DDBJ databases">
        <title>Aquicoccus porphyridii gen. nov., sp. nov., isolated from a small marine red alga, Porphyridium marinum.</title>
        <authorList>
            <person name="Liu L."/>
        </authorList>
    </citation>
    <scope>NUCLEOTIDE SEQUENCE [LARGE SCALE GENOMIC DNA]</scope>
    <source>
        <strain evidence="7 8">L1 8-17</strain>
    </source>
</reference>
<evidence type="ECO:0000256" key="2">
    <source>
        <dbReference type="ARBA" id="ARBA00022692"/>
    </source>
</evidence>
<evidence type="ECO:0000313" key="8">
    <source>
        <dbReference type="Proteomes" id="UP000325291"/>
    </source>
</evidence>
<dbReference type="PANTHER" id="PTHR32322">
    <property type="entry name" value="INNER MEMBRANE TRANSPORTER"/>
    <property type="match status" value="1"/>
</dbReference>
<feature type="transmembrane region" description="Helical" evidence="5">
    <location>
        <begin position="98"/>
        <end position="121"/>
    </location>
</feature>
<accession>A0A5A9ZUV5</accession>
<dbReference type="InterPro" id="IPR037185">
    <property type="entry name" value="EmrE-like"/>
</dbReference>
<keyword evidence="8" id="KW-1185">Reference proteome</keyword>
<evidence type="ECO:0000313" key="7">
    <source>
        <dbReference type="EMBL" id="KAA0920959.1"/>
    </source>
</evidence>
<keyword evidence="2 5" id="KW-0812">Transmembrane</keyword>
<keyword evidence="3 5" id="KW-1133">Transmembrane helix</keyword>
<gene>
    <name evidence="7" type="ORF">FLO80_01945</name>
</gene>
<feature type="transmembrane region" description="Helical" evidence="5">
    <location>
        <begin position="12"/>
        <end position="33"/>
    </location>
</feature>
<dbReference type="Proteomes" id="UP000325291">
    <property type="component" value="Unassembled WGS sequence"/>
</dbReference>
<name>A0A5A9ZUV5_9RHOB</name>
<evidence type="ECO:0000256" key="4">
    <source>
        <dbReference type="ARBA" id="ARBA00023136"/>
    </source>
</evidence>
<feature type="transmembrane region" description="Helical" evidence="5">
    <location>
        <begin position="275"/>
        <end position="296"/>
    </location>
</feature>
<feature type="transmembrane region" description="Helical" evidence="5">
    <location>
        <begin position="250"/>
        <end position="269"/>
    </location>
</feature>
<organism evidence="7 8">
    <name type="scientific">Aquicoccus porphyridii</name>
    <dbReference type="NCBI Taxonomy" id="1852029"/>
    <lineage>
        <taxon>Bacteria</taxon>
        <taxon>Pseudomonadati</taxon>
        <taxon>Pseudomonadota</taxon>
        <taxon>Alphaproteobacteria</taxon>
        <taxon>Rhodobacterales</taxon>
        <taxon>Paracoccaceae</taxon>
        <taxon>Aquicoccus</taxon>
    </lineage>
</organism>
<dbReference type="InterPro" id="IPR050638">
    <property type="entry name" value="AA-Vitamin_Transporters"/>
</dbReference>
<dbReference type="InterPro" id="IPR000620">
    <property type="entry name" value="EamA_dom"/>
</dbReference>
<evidence type="ECO:0000256" key="3">
    <source>
        <dbReference type="ARBA" id="ARBA00022989"/>
    </source>
</evidence>
<dbReference type="GO" id="GO:0016020">
    <property type="term" value="C:membrane"/>
    <property type="evidence" value="ECO:0007669"/>
    <property type="project" value="UniProtKB-SubCell"/>
</dbReference>
<keyword evidence="4 5" id="KW-0472">Membrane</keyword>
<evidence type="ECO:0000256" key="5">
    <source>
        <dbReference type="SAM" id="Phobius"/>
    </source>
</evidence>
<dbReference type="PANTHER" id="PTHR32322:SF9">
    <property type="entry name" value="AMINO-ACID METABOLITE EFFLUX PUMP-RELATED"/>
    <property type="match status" value="1"/>
</dbReference>
<proteinExistence type="predicted"/>
<dbReference type="AlphaFoldDB" id="A0A5A9ZUV5"/>
<feature type="transmembrane region" description="Helical" evidence="5">
    <location>
        <begin position="218"/>
        <end position="238"/>
    </location>
</feature>
<dbReference type="Pfam" id="PF00892">
    <property type="entry name" value="EamA"/>
    <property type="match status" value="2"/>
</dbReference>